<reference evidence="2" key="1">
    <citation type="journal article" date="2023" name="Mol. Phylogenet. Evol.">
        <title>Genome-scale phylogeny and comparative genomics of the fungal order Sordariales.</title>
        <authorList>
            <person name="Hensen N."/>
            <person name="Bonometti L."/>
            <person name="Westerberg I."/>
            <person name="Brannstrom I.O."/>
            <person name="Guillou S."/>
            <person name="Cros-Aarteil S."/>
            <person name="Calhoun S."/>
            <person name="Haridas S."/>
            <person name="Kuo A."/>
            <person name="Mondo S."/>
            <person name="Pangilinan J."/>
            <person name="Riley R."/>
            <person name="LaButti K."/>
            <person name="Andreopoulos B."/>
            <person name="Lipzen A."/>
            <person name="Chen C."/>
            <person name="Yan M."/>
            <person name="Daum C."/>
            <person name="Ng V."/>
            <person name="Clum A."/>
            <person name="Steindorff A."/>
            <person name="Ohm R.A."/>
            <person name="Martin F."/>
            <person name="Silar P."/>
            <person name="Natvig D.O."/>
            <person name="Lalanne C."/>
            <person name="Gautier V."/>
            <person name="Ament-Velasquez S.L."/>
            <person name="Kruys A."/>
            <person name="Hutchinson M.I."/>
            <person name="Powell A.J."/>
            <person name="Barry K."/>
            <person name="Miller A.N."/>
            <person name="Grigoriev I.V."/>
            <person name="Debuchy R."/>
            <person name="Gladieux P."/>
            <person name="Hiltunen Thoren M."/>
            <person name="Johannesson H."/>
        </authorList>
    </citation>
    <scope>NUCLEOTIDE SEQUENCE</scope>
    <source>
        <strain evidence="2">FGSC 1904</strain>
    </source>
</reference>
<dbReference type="Proteomes" id="UP001281003">
    <property type="component" value="Unassembled WGS sequence"/>
</dbReference>
<reference evidence="2" key="2">
    <citation type="submission" date="2023-07" db="EMBL/GenBank/DDBJ databases">
        <authorList>
            <consortium name="Lawrence Berkeley National Laboratory"/>
            <person name="Haridas S."/>
            <person name="Hensen N."/>
            <person name="Bonometti L."/>
            <person name="Westerberg I."/>
            <person name="Brannstrom I.O."/>
            <person name="Guillou S."/>
            <person name="Cros-Aarteil S."/>
            <person name="Calhoun S."/>
            <person name="Kuo A."/>
            <person name="Mondo S."/>
            <person name="Pangilinan J."/>
            <person name="Riley R."/>
            <person name="LaButti K."/>
            <person name="Andreopoulos B."/>
            <person name="Lipzen A."/>
            <person name="Chen C."/>
            <person name="Yanf M."/>
            <person name="Daum C."/>
            <person name="Ng V."/>
            <person name="Clum A."/>
            <person name="Steindorff A."/>
            <person name="Ohm R."/>
            <person name="Martin F."/>
            <person name="Silar P."/>
            <person name="Natvig D."/>
            <person name="Lalanne C."/>
            <person name="Gautier V."/>
            <person name="Ament-velasquez S.L."/>
            <person name="Kruys A."/>
            <person name="Hutchinson M.I."/>
            <person name="Powell A.J."/>
            <person name="Barry K."/>
            <person name="Miller A.N."/>
            <person name="Grigoriev I.V."/>
            <person name="Debuchy R."/>
            <person name="Gladieux P."/>
            <person name="Thoren M.H."/>
            <person name="Johannesson H."/>
        </authorList>
    </citation>
    <scope>NUCLEOTIDE SEQUENCE</scope>
    <source>
        <strain evidence="2">FGSC 1904</strain>
    </source>
</reference>
<keyword evidence="3" id="KW-1185">Reference proteome</keyword>
<evidence type="ECO:0000313" key="3">
    <source>
        <dbReference type="Proteomes" id="UP001281003"/>
    </source>
</evidence>
<comment type="caution">
    <text evidence="2">The sequence shown here is derived from an EMBL/GenBank/DDBJ whole genome shotgun (WGS) entry which is preliminary data.</text>
</comment>
<evidence type="ECO:0000313" key="2">
    <source>
        <dbReference type="EMBL" id="KAK3403128.1"/>
    </source>
</evidence>
<feature type="signal peptide" evidence="1">
    <location>
        <begin position="1"/>
        <end position="19"/>
    </location>
</feature>
<protein>
    <submittedName>
        <fullName evidence="2">Uncharacterized protein</fullName>
    </submittedName>
</protein>
<sequence>MKTFTNLAALAALAVIANAQLIIVDGQTRCSLPDGSYCAGGLLVRCDGIYPLPAVNCNDELIGAVPVGNDGRASCWQEDANTGNAACQKNCVVYARPEPFPLGADECTPYFPATTTDAGTTTTTAVTT</sequence>
<gene>
    <name evidence="2" type="ORF">B0T20DRAFT_328803</name>
</gene>
<evidence type="ECO:0000256" key="1">
    <source>
        <dbReference type="SAM" id="SignalP"/>
    </source>
</evidence>
<organism evidence="2 3">
    <name type="scientific">Sordaria brevicollis</name>
    <dbReference type="NCBI Taxonomy" id="83679"/>
    <lineage>
        <taxon>Eukaryota</taxon>
        <taxon>Fungi</taxon>
        <taxon>Dikarya</taxon>
        <taxon>Ascomycota</taxon>
        <taxon>Pezizomycotina</taxon>
        <taxon>Sordariomycetes</taxon>
        <taxon>Sordariomycetidae</taxon>
        <taxon>Sordariales</taxon>
        <taxon>Sordariaceae</taxon>
        <taxon>Sordaria</taxon>
    </lineage>
</organism>
<feature type="non-terminal residue" evidence="2">
    <location>
        <position position="1"/>
    </location>
</feature>
<proteinExistence type="predicted"/>
<keyword evidence="1" id="KW-0732">Signal</keyword>
<feature type="chain" id="PRO_5041920198" evidence="1">
    <location>
        <begin position="20"/>
        <end position="128"/>
    </location>
</feature>
<dbReference type="EMBL" id="JAUTDP010000001">
    <property type="protein sequence ID" value="KAK3403128.1"/>
    <property type="molecule type" value="Genomic_DNA"/>
</dbReference>
<accession>A0AAE0PNB2</accession>
<name>A0AAE0PNB2_SORBR</name>
<dbReference type="AlphaFoldDB" id="A0AAE0PNB2"/>